<dbReference type="AlphaFoldDB" id="A0A221MDY3"/>
<accession>A0A221MDY3</accession>
<dbReference type="KEGG" id="vne:CFK40_12595"/>
<evidence type="ECO:0000313" key="2">
    <source>
        <dbReference type="Proteomes" id="UP000204391"/>
    </source>
</evidence>
<reference evidence="1 2" key="1">
    <citation type="journal article" date="2003" name="Int. J. Syst. Evol. Microbiol.">
        <title>Virgibacillus carmonensis sp. nov., Virgibacillus necropolis sp. nov. and Virgibacillus picturae sp. nov., three novel species isolated from deteriorated mural paintings, transfer of the species of the genus salibacillus to Virgibacillus, as Virgibacillus marismortui comb. nov. and Virgibacillus salexigens comb. nov., and emended description of the genus Virgibacillus.</title>
        <authorList>
            <person name="Heyrman J."/>
            <person name="Logan N.A."/>
            <person name="Busse H.J."/>
            <person name="Balcaen A."/>
            <person name="Lebbe L."/>
            <person name="Rodriguez-Diaz M."/>
            <person name="Swings J."/>
            <person name="De Vos P."/>
        </authorList>
    </citation>
    <scope>NUCLEOTIDE SEQUENCE [LARGE SCALE GENOMIC DNA]</scope>
    <source>
        <strain evidence="1 2">LMG 19488</strain>
    </source>
</reference>
<dbReference type="RefSeq" id="WP_089532638.1">
    <property type="nucleotide sequence ID" value="NZ_CP022437.1"/>
</dbReference>
<proteinExistence type="predicted"/>
<organism evidence="1 2">
    <name type="scientific">Virgibacillus necropolis</name>
    <dbReference type="NCBI Taxonomy" id="163877"/>
    <lineage>
        <taxon>Bacteria</taxon>
        <taxon>Bacillati</taxon>
        <taxon>Bacillota</taxon>
        <taxon>Bacilli</taxon>
        <taxon>Bacillales</taxon>
        <taxon>Bacillaceae</taxon>
        <taxon>Virgibacillus</taxon>
    </lineage>
</organism>
<dbReference type="Proteomes" id="UP000204391">
    <property type="component" value="Chromosome"/>
</dbReference>
<name>A0A221MDY3_9BACI</name>
<sequence>MLSEEDPSHGLDRIADFLDTIQIDKPRGLPYILPAAWRAGLLAVEEEHLTVKEARKTLEWIFDGGGK</sequence>
<dbReference type="EMBL" id="CP022437">
    <property type="protein sequence ID" value="ASN05789.1"/>
    <property type="molecule type" value="Genomic_DNA"/>
</dbReference>
<evidence type="ECO:0000313" key="1">
    <source>
        <dbReference type="EMBL" id="ASN05789.1"/>
    </source>
</evidence>
<keyword evidence="2" id="KW-1185">Reference proteome</keyword>
<protein>
    <submittedName>
        <fullName evidence="1">Uncharacterized protein</fullName>
    </submittedName>
</protein>
<gene>
    <name evidence="1" type="ORF">CFK40_12595</name>
</gene>